<gene>
    <name evidence="3" type="ORF">NST17_17775</name>
</gene>
<accession>A0ABU9K1R4</accession>
<evidence type="ECO:0008006" key="5">
    <source>
        <dbReference type="Google" id="ProtNLM"/>
    </source>
</evidence>
<evidence type="ECO:0000256" key="2">
    <source>
        <dbReference type="SAM" id="SignalP"/>
    </source>
</evidence>
<evidence type="ECO:0000256" key="1">
    <source>
        <dbReference type="SAM" id="MobiDB-lite"/>
    </source>
</evidence>
<feature type="compositionally biased region" description="Basic and acidic residues" evidence="1">
    <location>
        <begin position="29"/>
        <end position="55"/>
    </location>
</feature>
<dbReference type="RefSeq" id="WP_342020764.1">
    <property type="nucleotide sequence ID" value="NZ_CP155471.1"/>
</dbReference>
<dbReference type="Proteomes" id="UP001459714">
    <property type="component" value="Unassembled WGS sequence"/>
</dbReference>
<dbReference type="PROSITE" id="PS51257">
    <property type="entry name" value="PROKAR_LIPOPROTEIN"/>
    <property type="match status" value="1"/>
</dbReference>
<dbReference type="EMBL" id="JBBYAK010000001">
    <property type="protein sequence ID" value="MEL3959005.1"/>
    <property type="molecule type" value="Genomic_DNA"/>
</dbReference>
<feature type="signal peptide" evidence="2">
    <location>
        <begin position="1"/>
        <end position="17"/>
    </location>
</feature>
<feature type="compositionally biased region" description="Basic and acidic residues" evidence="1">
    <location>
        <begin position="63"/>
        <end position="81"/>
    </location>
</feature>
<keyword evidence="2" id="KW-0732">Signal</keyword>
<feature type="region of interest" description="Disordered" evidence="1">
    <location>
        <begin position="29"/>
        <end position="81"/>
    </location>
</feature>
<reference evidence="3 4" key="1">
    <citation type="submission" date="2024-03" db="EMBL/GenBank/DDBJ databases">
        <title>Bacilli Hybrid Assemblies.</title>
        <authorList>
            <person name="Kovac J."/>
        </authorList>
    </citation>
    <scope>NUCLEOTIDE SEQUENCE [LARGE SCALE GENOMIC DNA]</scope>
    <source>
        <strain evidence="3 4">FSL M8-0022</strain>
    </source>
</reference>
<evidence type="ECO:0000313" key="4">
    <source>
        <dbReference type="Proteomes" id="UP001459714"/>
    </source>
</evidence>
<name>A0ABU9K1R4_9BACI</name>
<organism evidence="3 4">
    <name type="scientific">Caldifermentibacillus hisashii</name>
    <dbReference type="NCBI Taxonomy" id="996558"/>
    <lineage>
        <taxon>Bacteria</taxon>
        <taxon>Bacillati</taxon>
        <taxon>Bacillota</taxon>
        <taxon>Bacilli</taxon>
        <taxon>Bacillales</taxon>
        <taxon>Bacillaceae</taxon>
        <taxon>Caldifermentibacillus</taxon>
    </lineage>
</organism>
<protein>
    <recommendedName>
        <fullName evidence="5">Lipoprotein</fullName>
    </recommendedName>
</protein>
<comment type="caution">
    <text evidence="3">The sequence shown here is derived from an EMBL/GenBank/DDBJ whole genome shotgun (WGS) entry which is preliminary data.</text>
</comment>
<feature type="chain" id="PRO_5045492005" description="Lipoprotein" evidence="2">
    <location>
        <begin position="18"/>
        <end position="313"/>
    </location>
</feature>
<evidence type="ECO:0000313" key="3">
    <source>
        <dbReference type="EMBL" id="MEL3959005.1"/>
    </source>
</evidence>
<proteinExistence type="predicted"/>
<keyword evidence="4" id="KW-1185">Reference proteome</keyword>
<sequence length="313" mass="36001">MKKMLFIFLLVALPLLASCNNQEFDKNRVETNAKSEESVDKASKETTAEVKKDGNENQSVSKAEFKVTQEKKREETKVKEEKKTVVDAGNKITEQQAPKKLTVEETGNIAKSTLKGIRLTMETLAAEHEEWHLQPWITNPADNKAKYDQALFTVQNSLSQYFTKNSAEKYAPAYLQEFFWAYEGFSMADENLLDVRFRVEEQAENRFVVSSITIESEAGYYSPGTNRLEYVKEGENWKINSYQFIPSQEQPLNLTKQDIEEAFVKNGYTVIDQFQHNGTTYFIIGYENQWMSAINTLNGHLEEKIATIYSQNK</sequence>